<sequence length="333" mass="39202">MRKWKIMLSIFVLSFFALSLGLLGFSYFDGIHSQKQFEKEYKDLFKGDWSLVVKNDPYAKDYLESSFTWSKKKLAHELIDIDEYEYDETPRPTKKASIGLSYKARSKEMVFKGDQLASFAKWFDFKKKVFGLKKIVAKVDRFDGQNLYLTLEAKGSWGKTLARRKDLMTKASLDDDYNTGWRLPQDKSKRVKTVKYDQVYQIGKEPTFITFLKDSHYIIYKTTYLYNDDQDYQDDLAEGFQMEMGLYRKTSDGIHIGYGAQSIVGQRDYKNKKLTSKKIRLNTSYDKSKLLKQKSGFWTFPDPESYEWEDTTVHLYRTNRKIPTSIKDLKSFS</sequence>
<dbReference type="STRING" id="873449.STRCR_1113"/>
<protein>
    <submittedName>
        <fullName evidence="1">Uncharacterized protein</fullName>
    </submittedName>
</protein>
<evidence type="ECO:0000313" key="1">
    <source>
        <dbReference type="EMBL" id="EHI74422.1"/>
    </source>
</evidence>
<name>G5JTL6_STRCG</name>
<proteinExistence type="predicted"/>
<dbReference type="AlphaFoldDB" id="G5JTL6"/>
<reference evidence="1" key="1">
    <citation type="submission" date="2011-07" db="EMBL/GenBank/DDBJ databases">
        <authorList>
            <person name="Stanhope M.J."/>
            <person name="Durkin A.S."/>
            <person name="Hostetler J."/>
            <person name="Kim M."/>
            <person name="Radune D."/>
            <person name="Singh I."/>
            <person name="Town C.D."/>
        </authorList>
    </citation>
    <scope>NUCLEOTIDE SEQUENCE [LARGE SCALE GENOMIC DNA]</scope>
    <source>
        <strain evidence="1">HS-6</strain>
    </source>
</reference>
<dbReference type="RefSeq" id="WP_004227603.1">
    <property type="nucleotide sequence ID" value="NZ_AEUV02000002.1"/>
</dbReference>
<comment type="caution">
    <text evidence="1">The sequence shown here is derived from an EMBL/GenBank/DDBJ whole genome shotgun (WGS) entry which is preliminary data.</text>
</comment>
<organism evidence="1 2">
    <name type="scientific">Streptococcus criceti HS-6</name>
    <dbReference type="NCBI Taxonomy" id="873449"/>
    <lineage>
        <taxon>Bacteria</taxon>
        <taxon>Bacillati</taxon>
        <taxon>Bacillota</taxon>
        <taxon>Bacilli</taxon>
        <taxon>Lactobacillales</taxon>
        <taxon>Streptococcaceae</taxon>
        <taxon>Streptococcus</taxon>
    </lineage>
</organism>
<evidence type="ECO:0000313" key="2">
    <source>
        <dbReference type="Proteomes" id="UP000004322"/>
    </source>
</evidence>
<gene>
    <name evidence="1" type="ORF">STRCR_1113</name>
</gene>
<dbReference type="Proteomes" id="UP000004322">
    <property type="component" value="Unassembled WGS sequence"/>
</dbReference>
<dbReference type="EMBL" id="AEUV02000002">
    <property type="protein sequence ID" value="EHI74422.1"/>
    <property type="molecule type" value="Genomic_DNA"/>
</dbReference>
<accession>G5JTL6</accession>
<keyword evidence="2" id="KW-1185">Reference proteome</keyword>